<gene>
    <name evidence="6" type="ORF">M0812_13975</name>
</gene>
<dbReference type="PROSITE" id="PS50088">
    <property type="entry name" value="ANK_REPEAT"/>
    <property type="match status" value="5"/>
</dbReference>
<keyword evidence="4" id="KW-0175">Coiled coil</keyword>
<feature type="coiled-coil region" evidence="4">
    <location>
        <begin position="370"/>
        <end position="405"/>
    </location>
</feature>
<dbReference type="Proteomes" id="UP001146793">
    <property type="component" value="Unassembled WGS sequence"/>
</dbReference>
<dbReference type="Gene3D" id="1.25.40.20">
    <property type="entry name" value="Ankyrin repeat-containing domain"/>
    <property type="match status" value="2"/>
</dbReference>
<dbReference type="Pfam" id="PF00651">
    <property type="entry name" value="BTB"/>
    <property type="match status" value="1"/>
</dbReference>
<protein>
    <submittedName>
        <fullName evidence="6">Ankyrin repeat ph and sec7 domain containing protein secg-related</fullName>
    </submittedName>
</protein>
<dbReference type="Gene3D" id="3.30.710.10">
    <property type="entry name" value="Potassium Channel Kv1.1, Chain A"/>
    <property type="match status" value="1"/>
</dbReference>
<dbReference type="SUPFAM" id="SSF48403">
    <property type="entry name" value="Ankyrin repeat"/>
    <property type="match status" value="2"/>
</dbReference>
<evidence type="ECO:0000256" key="4">
    <source>
        <dbReference type="SAM" id="Coils"/>
    </source>
</evidence>
<evidence type="ECO:0000313" key="6">
    <source>
        <dbReference type="EMBL" id="KAJ3441955.1"/>
    </source>
</evidence>
<dbReference type="AlphaFoldDB" id="A0AAV7ZPP8"/>
<sequence length="877" mass="101489">MMKTTRQFLKTLERNPTQTSLQKAFKNRSYDLNQTLLYALDKLSSLGIIKLLVEYGAKINYKDSNNDTPLNHALRVRSSAEVIRYLLECGSDPKRKNFTGKSSLYLSIEFASTVSVLSLLFAKENVNTRLRLGSTPLHCAAKCGSSPEVVNFLLKLGSDPKLFTETGSLPLHLAVQHNAPLETILLLIKAYKKGVNATAKYERTTLHLACQSGSDPRVIEKLLQKGAKVNTRDRFGRTPFQMLIKNKPKLSSVKLLIEAGSRFADLDVDNNSCFHLLSTQKNANIKVLKYLLKYDIDLNIKNSFGLTCLHLAIMEKLDLEYIRLLVVNGADLTIATPRNHHCFSLAVISRNSQETLKFFLRSKKFFKKLIQKEKKKRKKKQKMIQRELKKEKKKTRKKLKKFGKKFQKIKKIKKFKRKQKTNQQVKYRSQKKIQIKNIDYNLLDEKGYNALHLLCKYRADPEILRLLTKKKIVINQLCSQGYSPLLLLILNQPRLDLIKILVKRRANIHQLDPQGNDCLHLSSKRNNLEIIKYFLDQGLDPNSKNENLSTPLHVAILSNSNISVMKLLIKYGGDLNVIDKFQHNCLQLSILSRAKTEIIHYFLQVEGMNLYNKNKNNHSVLDLAIRGKFETSLIIEMLEKGISYDEDFVKQLLPSDSEILKIIKSVNSLCHDMTKLFERAEKTDLVINGIEVHKLILELRLETDHNTIKHILEHNYNYNQTKTFLKWVYDGQINENSQLIAQIGKHFPSINIKTKSLRNGLVKDLRHLYHQKTTKDFSLIMKNKKLDVNKLILQARSETFRGMFIHISDDYKLVHDYTGMSEIALNKIFEFICCDSFDINSVSKEAIDEINQFVDYYQLNEFSRIEWIFDNNLVNYF</sequence>
<feature type="repeat" description="ANK" evidence="3">
    <location>
        <begin position="201"/>
        <end position="234"/>
    </location>
</feature>
<dbReference type="InterPro" id="IPR036770">
    <property type="entry name" value="Ankyrin_rpt-contain_sf"/>
</dbReference>
<feature type="domain" description="BTB" evidence="5">
    <location>
        <begin position="775"/>
        <end position="841"/>
    </location>
</feature>
<keyword evidence="2 3" id="KW-0040">ANK repeat</keyword>
<dbReference type="PROSITE" id="PS50097">
    <property type="entry name" value="BTB"/>
    <property type="match status" value="1"/>
</dbReference>
<evidence type="ECO:0000256" key="1">
    <source>
        <dbReference type="ARBA" id="ARBA00022737"/>
    </source>
</evidence>
<dbReference type="PROSITE" id="PS50297">
    <property type="entry name" value="ANK_REP_REGION"/>
    <property type="match status" value="4"/>
</dbReference>
<evidence type="ECO:0000259" key="5">
    <source>
        <dbReference type="PROSITE" id="PS50097"/>
    </source>
</evidence>
<reference evidence="6" key="1">
    <citation type="submission" date="2022-08" db="EMBL/GenBank/DDBJ databases">
        <title>Novel sulphate-reducing endosymbionts in the free-living metamonad Anaeramoeba.</title>
        <authorList>
            <person name="Jerlstrom-Hultqvist J."/>
            <person name="Cepicka I."/>
            <person name="Gallot-Lavallee L."/>
            <person name="Salas-Leiva D."/>
            <person name="Curtis B.A."/>
            <person name="Zahonova K."/>
            <person name="Pipaliya S."/>
            <person name="Dacks J."/>
            <person name="Roger A.J."/>
        </authorList>
    </citation>
    <scope>NUCLEOTIDE SEQUENCE</scope>
    <source>
        <strain evidence="6">Busselton2</strain>
    </source>
</reference>
<evidence type="ECO:0000313" key="7">
    <source>
        <dbReference type="Proteomes" id="UP001146793"/>
    </source>
</evidence>
<name>A0AAV7ZPP8_9EUKA</name>
<dbReference type="SUPFAM" id="SSF54695">
    <property type="entry name" value="POZ domain"/>
    <property type="match status" value="1"/>
</dbReference>
<dbReference type="Pfam" id="PF00023">
    <property type="entry name" value="Ank"/>
    <property type="match status" value="1"/>
</dbReference>
<dbReference type="Pfam" id="PF12796">
    <property type="entry name" value="Ank_2"/>
    <property type="match status" value="4"/>
</dbReference>
<dbReference type="EMBL" id="JANTQA010000029">
    <property type="protein sequence ID" value="KAJ3441955.1"/>
    <property type="molecule type" value="Genomic_DNA"/>
</dbReference>
<feature type="repeat" description="ANK" evidence="3">
    <location>
        <begin position="514"/>
        <end position="546"/>
    </location>
</feature>
<dbReference type="InterPro" id="IPR000210">
    <property type="entry name" value="BTB/POZ_dom"/>
</dbReference>
<dbReference type="PANTHER" id="PTHR24198:SF165">
    <property type="entry name" value="ANKYRIN REPEAT-CONTAINING PROTEIN-RELATED"/>
    <property type="match status" value="1"/>
</dbReference>
<keyword evidence="1" id="KW-0677">Repeat</keyword>
<accession>A0AAV7ZPP8</accession>
<dbReference type="InterPro" id="IPR002110">
    <property type="entry name" value="Ankyrin_rpt"/>
</dbReference>
<organism evidence="6 7">
    <name type="scientific">Anaeramoeba flamelloides</name>
    <dbReference type="NCBI Taxonomy" id="1746091"/>
    <lineage>
        <taxon>Eukaryota</taxon>
        <taxon>Metamonada</taxon>
        <taxon>Anaeramoebidae</taxon>
        <taxon>Anaeramoeba</taxon>
    </lineage>
</organism>
<proteinExistence type="predicted"/>
<evidence type="ECO:0000256" key="3">
    <source>
        <dbReference type="PROSITE-ProRule" id="PRU00023"/>
    </source>
</evidence>
<feature type="repeat" description="ANK" evidence="3">
    <location>
        <begin position="132"/>
        <end position="165"/>
    </location>
</feature>
<feature type="repeat" description="ANK" evidence="3">
    <location>
        <begin position="547"/>
        <end position="580"/>
    </location>
</feature>
<dbReference type="InterPro" id="IPR011333">
    <property type="entry name" value="SKP1/BTB/POZ_sf"/>
</dbReference>
<dbReference type="PANTHER" id="PTHR24198">
    <property type="entry name" value="ANKYRIN REPEAT AND PROTEIN KINASE DOMAIN-CONTAINING PROTEIN"/>
    <property type="match status" value="1"/>
</dbReference>
<feature type="repeat" description="ANK" evidence="3">
    <location>
        <begin position="65"/>
        <end position="98"/>
    </location>
</feature>
<evidence type="ECO:0000256" key="2">
    <source>
        <dbReference type="ARBA" id="ARBA00023043"/>
    </source>
</evidence>
<dbReference type="SMART" id="SM00248">
    <property type="entry name" value="ANK"/>
    <property type="match status" value="15"/>
</dbReference>
<comment type="caution">
    <text evidence="6">The sequence shown here is derived from an EMBL/GenBank/DDBJ whole genome shotgun (WGS) entry which is preliminary data.</text>
</comment>